<dbReference type="PANTHER" id="PTHR40588:SF1">
    <property type="entry name" value="MRNA INTERFERASE TOXIN YAFQ"/>
    <property type="match status" value="1"/>
</dbReference>
<dbReference type="Pfam" id="PF15738">
    <property type="entry name" value="YafQ_toxin"/>
    <property type="match status" value="1"/>
</dbReference>
<evidence type="ECO:0000256" key="1">
    <source>
        <dbReference type="ARBA" id="ARBA00022649"/>
    </source>
</evidence>
<dbReference type="EMBL" id="CP033459">
    <property type="protein sequence ID" value="QFQ12170.1"/>
    <property type="molecule type" value="Genomic_DNA"/>
</dbReference>
<dbReference type="GO" id="GO:0006402">
    <property type="term" value="P:mRNA catabolic process"/>
    <property type="evidence" value="ECO:0007669"/>
    <property type="project" value="TreeGrafter"/>
</dbReference>
<dbReference type="GO" id="GO:0004521">
    <property type="term" value="F:RNA endonuclease activity"/>
    <property type="evidence" value="ECO:0007669"/>
    <property type="project" value="TreeGrafter"/>
</dbReference>
<keyword evidence="4" id="KW-1185">Reference proteome</keyword>
<dbReference type="NCBIfam" id="TIGR02385">
    <property type="entry name" value="RelE_StbE"/>
    <property type="match status" value="1"/>
</dbReference>
<dbReference type="Proteomes" id="UP000249375">
    <property type="component" value="Chromosome"/>
</dbReference>
<dbReference type="AlphaFoldDB" id="A0A5P8E5I3"/>
<dbReference type="InterPro" id="IPR004386">
    <property type="entry name" value="Toxin_YafQ-like"/>
</dbReference>
<protein>
    <submittedName>
        <fullName evidence="3">Type II toxin-antitoxin system YafQ family toxin</fullName>
    </submittedName>
</protein>
<accession>A0A5P8E5I3</accession>
<proteinExistence type="predicted"/>
<dbReference type="KEGG" id="alq:C7Y71_003550"/>
<dbReference type="OrthoDB" id="7030467at2"/>
<dbReference type="InterPro" id="IPR035093">
    <property type="entry name" value="RelE/ParE_toxin_dom_sf"/>
</dbReference>
<organism evidence="3 4">
    <name type="scientific">Pseudoprevotella muciniphila</name>
    <dbReference type="NCBI Taxonomy" id="2133944"/>
    <lineage>
        <taxon>Bacteria</taxon>
        <taxon>Pseudomonadati</taxon>
        <taxon>Bacteroidota</taxon>
        <taxon>Bacteroidia</taxon>
        <taxon>Bacteroidales</taxon>
        <taxon>Prevotellaceae</taxon>
        <taxon>Pseudoprevotella</taxon>
    </lineage>
</organism>
<evidence type="ECO:0000313" key="4">
    <source>
        <dbReference type="Proteomes" id="UP000249375"/>
    </source>
</evidence>
<dbReference type="PIRSF" id="PIRSF006156">
    <property type="entry name" value="YafQ"/>
    <property type="match status" value="1"/>
</dbReference>
<reference evidence="3 4" key="1">
    <citation type="submission" date="2018-11" db="EMBL/GenBank/DDBJ databases">
        <authorList>
            <person name="Na S.W."/>
            <person name="Baik M."/>
        </authorList>
    </citation>
    <scope>NUCLEOTIDE SEQUENCE [LARGE SCALE GENOMIC DNA]</scope>
    <source>
        <strain evidence="3 4">E39</strain>
    </source>
</reference>
<gene>
    <name evidence="3" type="ORF">C7Y71_003550</name>
</gene>
<name>A0A5P8E5I3_9BACT</name>
<dbReference type="RefSeq" id="WP_111898536.1">
    <property type="nucleotide sequence ID" value="NZ_CP033459.1"/>
</dbReference>
<keyword evidence="1" id="KW-1277">Toxin-antitoxin system</keyword>
<dbReference type="SUPFAM" id="SSF143011">
    <property type="entry name" value="RelE-like"/>
    <property type="match status" value="1"/>
</dbReference>
<evidence type="ECO:0000313" key="3">
    <source>
        <dbReference type="EMBL" id="QFQ12170.1"/>
    </source>
</evidence>
<sequence>MSAKYRLRITGECKHNMKLCKRRGMPMDELWTVVGKLLNGEQLEEKYHAHILTGDRKGQWECHIQPDWLLIWEIRDHELILVLLNTGSHSDLFSKKRRK</sequence>
<dbReference type="InterPro" id="IPR007712">
    <property type="entry name" value="RelE/ParE_toxin"/>
</dbReference>
<dbReference type="PANTHER" id="PTHR40588">
    <property type="entry name" value="MRNA INTERFERASE TOXIN YAFQ"/>
    <property type="match status" value="1"/>
</dbReference>
<dbReference type="Gene3D" id="3.30.2310.20">
    <property type="entry name" value="RelE-like"/>
    <property type="match status" value="1"/>
</dbReference>
<evidence type="ECO:0000256" key="2">
    <source>
        <dbReference type="PIRSR" id="PIRSR006156-1"/>
    </source>
</evidence>
<dbReference type="GO" id="GO:0006415">
    <property type="term" value="P:translational termination"/>
    <property type="evidence" value="ECO:0007669"/>
    <property type="project" value="TreeGrafter"/>
</dbReference>
<feature type="active site" description="Proton donor" evidence="2">
    <location>
        <position position="89"/>
    </location>
</feature>